<evidence type="ECO:0000313" key="3">
    <source>
        <dbReference type="Proteomes" id="UP000323426"/>
    </source>
</evidence>
<keyword evidence="3" id="KW-1185">Reference proteome</keyword>
<dbReference type="Pfam" id="PF13648">
    <property type="entry name" value="Lipocalin_4"/>
    <property type="match status" value="1"/>
</dbReference>
<dbReference type="AlphaFoldDB" id="A0A5M6DKH0"/>
<reference evidence="2 3" key="1">
    <citation type="submission" date="2019-09" db="EMBL/GenBank/DDBJ databases">
        <title>Genome sequence and assembly of Adhaeribacter sp.</title>
        <authorList>
            <person name="Chhetri G."/>
        </authorList>
    </citation>
    <scope>NUCLEOTIDE SEQUENCE [LARGE SCALE GENOMIC DNA]</scope>
    <source>
        <strain evidence="2 3">DK36</strain>
    </source>
</reference>
<protein>
    <recommendedName>
        <fullName evidence="1">Lipocalin-like domain-containing protein</fullName>
    </recommendedName>
</protein>
<evidence type="ECO:0000313" key="2">
    <source>
        <dbReference type="EMBL" id="KAA5547988.1"/>
    </source>
</evidence>
<accession>A0A5M6DKH0</accession>
<feature type="domain" description="Lipocalin-like" evidence="1">
    <location>
        <begin position="51"/>
        <end position="132"/>
    </location>
</feature>
<comment type="caution">
    <text evidence="2">The sequence shown here is derived from an EMBL/GenBank/DDBJ whole genome shotgun (WGS) entry which is preliminary data.</text>
</comment>
<organism evidence="2 3">
    <name type="scientific">Adhaeribacter rhizoryzae</name>
    <dbReference type="NCBI Taxonomy" id="2607907"/>
    <lineage>
        <taxon>Bacteria</taxon>
        <taxon>Pseudomonadati</taxon>
        <taxon>Bacteroidota</taxon>
        <taxon>Cytophagia</taxon>
        <taxon>Cytophagales</taxon>
        <taxon>Hymenobacteraceae</taxon>
        <taxon>Adhaeribacter</taxon>
    </lineage>
</organism>
<sequence>MNSNYKPKTMKLLTLKNYFTYLTLFIMLVLASCQDKNKTPTASMISGDTSKTWKATRETNAAGDKDKITGAEKSEVIQFYANGSFSMRSSSQNASGKWTYDAMARSLVLQFVGSDMTENFQVVSLTEDEMKLQSPSGTMNLEAE</sequence>
<dbReference type="PROSITE" id="PS51257">
    <property type="entry name" value="PROKAR_LIPOPROTEIN"/>
    <property type="match status" value="1"/>
</dbReference>
<evidence type="ECO:0000259" key="1">
    <source>
        <dbReference type="Pfam" id="PF13648"/>
    </source>
</evidence>
<dbReference type="Proteomes" id="UP000323426">
    <property type="component" value="Unassembled WGS sequence"/>
</dbReference>
<name>A0A5M6DKH0_9BACT</name>
<proteinExistence type="predicted"/>
<dbReference type="EMBL" id="VWSF01000004">
    <property type="protein sequence ID" value="KAA5547988.1"/>
    <property type="molecule type" value="Genomic_DNA"/>
</dbReference>
<dbReference type="InterPro" id="IPR024311">
    <property type="entry name" value="Lipocalin-like"/>
</dbReference>
<gene>
    <name evidence="2" type="ORF">F0145_08615</name>
</gene>